<protein>
    <recommendedName>
        <fullName evidence="7">Epidermal patterning factor-like protein</fullName>
    </recommendedName>
</protein>
<dbReference type="Pfam" id="PF17181">
    <property type="entry name" value="EPF"/>
    <property type="match status" value="1"/>
</dbReference>
<sequence>MTSLVSPLLNTFTFLLALSFLLLSSPTSSLVQGLYFEDKTRLGSTPPSCHNRCNGCHPCKAVQVPTTPLLSHYHQFQPPSSSKAITNPMEVFYPSSGSQYSNYKPLGWKCHCDDHFYNP</sequence>
<keyword evidence="9" id="KW-1185">Reference proteome</keyword>
<proteinExistence type="inferred from homology"/>
<keyword evidence="4 7" id="KW-0964">Secreted</keyword>
<evidence type="ECO:0000256" key="4">
    <source>
        <dbReference type="ARBA" id="ARBA00022525"/>
    </source>
</evidence>
<evidence type="ECO:0000256" key="1">
    <source>
        <dbReference type="ARBA" id="ARBA00004613"/>
    </source>
</evidence>
<comment type="similarity">
    <text evidence="2 7">Belongs to the plant cysteine rich small secretory peptide family. Epidermal patterning factor subfamily.</text>
</comment>
<dbReference type="Gramene" id="KJB18185">
    <property type="protein sequence ID" value="KJB18185"/>
    <property type="gene ID" value="B456_003G040500"/>
</dbReference>
<comment type="function">
    <text evidence="7">Controls stomatal patterning.</text>
</comment>
<organism evidence="8 9">
    <name type="scientific">Gossypium raimondii</name>
    <name type="common">Peruvian cotton</name>
    <name type="synonym">Gossypium klotzschianum subsp. raimondii</name>
    <dbReference type="NCBI Taxonomy" id="29730"/>
    <lineage>
        <taxon>Eukaryota</taxon>
        <taxon>Viridiplantae</taxon>
        <taxon>Streptophyta</taxon>
        <taxon>Embryophyta</taxon>
        <taxon>Tracheophyta</taxon>
        <taxon>Spermatophyta</taxon>
        <taxon>Magnoliopsida</taxon>
        <taxon>eudicotyledons</taxon>
        <taxon>Gunneridae</taxon>
        <taxon>Pentapetalae</taxon>
        <taxon>rosids</taxon>
        <taxon>malvids</taxon>
        <taxon>Malvales</taxon>
        <taxon>Malvaceae</taxon>
        <taxon>Malvoideae</taxon>
        <taxon>Gossypium</taxon>
    </lineage>
</organism>
<reference evidence="8 9" key="1">
    <citation type="journal article" date="2012" name="Nature">
        <title>Repeated polyploidization of Gossypium genomes and the evolution of spinnable cotton fibres.</title>
        <authorList>
            <person name="Paterson A.H."/>
            <person name="Wendel J.F."/>
            <person name="Gundlach H."/>
            <person name="Guo H."/>
            <person name="Jenkins J."/>
            <person name="Jin D."/>
            <person name="Llewellyn D."/>
            <person name="Showmaker K.C."/>
            <person name="Shu S."/>
            <person name="Udall J."/>
            <person name="Yoo M.J."/>
            <person name="Byers R."/>
            <person name="Chen W."/>
            <person name="Doron-Faigenboim A."/>
            <person name="Duke M.V."/>
            <person name="Gong L."/>
            <person name="Grimwood J."/>
            <person name="Grover C."/>
            <person name="Grupp K."/>
            <person name="Hu G."/>
            <person name="Lee T.H."/>
            <person name="Li J."/>
            <person name="Lin L."/>
            <person name="Liu T."/>
            <person name="Marler B.S."/>
            <person name="Page J.T."/>
            <person name="Roberts A.W."/>
            <person name="Romanel E."/>
            <person name="Sanders W.S."/>
            <person name="Szadkowski E."/>
            <person name="Tan X."/>
            <person name="Tang H."/>
            <person name="Xu C."/>
            <person name="Wang J."/>
            <person name="Wang Z."/>
            <person name="Zhang D."/>
            <person name="Zhang L."/>
            <person name="Ashrafi H."/>
            <person name="Bedon F."/>
            <person name="Bowers J.E."/>
            <person name="Brubaker C.L."/>
            <person name="Chee P.W."/>
            <person name="Das S."/>
            <person name="Gingle A.R."/>
            <person name="Haigler C.H."/>
            <person name="Harker D."/>
            <person name="Hoffmann L.V."/>
            <person name="Hovav R."/>
            <person name="Jones D.C."/>
            <person name="Lemke C."/>
            <person name="Mansoor S."/>
            <person name="ur Rahman M."/>
            <person name="Rainville L.N."/>
            <person name="Rambani A."/>
            <person name="Reddy U.K."/>
            <person name="Rong J.K."/>
            <person name="Saranga Y."/>
            <person name="Scheffler B.E."/>
            <person name="Scheffler J.A."/>
            <person name="Stelly D.M."/>
            <person name="Triplett B.A."/>
            <person name="Van Deynze A."/>
            <person name="Vaslin M.F."/>
            <person name="Waghmare V.N."/>
            <person name="Walford S.A."/>
            <person name="Wright R.J."/>
            <person name="Zaki E.A."/>
            <person name="Zhang T."/>
            <person name="Dennis E.S."/>
            <person name="Mayer K.F."/>
            <person name="Peterson D.G."/>
            <person name="Rokhsar D.S."/>
            <person name="Wang X."/>
            <person name="Schmutz J."/>
        </authorList>
    </citation>
    <scope>NUCLEOTIDE SEQUENCE [LARGE SCALE GENOMIC DNA]</scope>
</reference>
<dbReference type="AlphaFoldDB" id="A0A0D2RG96"/>
<evidence type="ECO:0000256" key="6">
    <source>
        <dbReference type="ARBA" id="ARBA00023157"/>
    </source>
</evidence>
<dbReference type="STRING" id="29730.A0A0D2RG96"/>
<keyword evidence="6" id="KW-1015">Disulfide bond</keyword>
<keyword evidence="5 7" id="KW-0732">Signal</keyword>
<evidence type="ECO:0000313" key="8">
    <source>
        <dbReference type="EMBL" id="KJB18185.1"/>
    </source>
</evidence>
<dbReference type="eggNOG" id="ENOG502SAGJ">
    <property type="taxonomic scope" value="Eukaryota"/>
</dbReference>
<dbReference type="Proteomes" id="UP000032304">
    <property type="component" value="Chromosome 3"/>
</dbReference>
<evidence type="ECO:0000313" key="9">
    <source>
        <dbReference type="Proteomes" id="UP000032304"/>
    </source>
</evidence>
<accession>A0A0D2RG96</accession>
<dbReference type="EMBL" id="CM001742">
    <property type="protein sequence ID" value="KJB18185.1"/>
    <property type="molecule type" value="Genomic_DNA"/>
</dbReference>
<name>A0A0D2RG96_GOSRA</name>
<dbReference type="GO" id="GO:0010052">
    <property type="term" value="P:guard cell differentiation"/>
    <property type="evidence" value="ECO:0007669"/>
    <property type="project" value="UniProtKB-UniRule"/>
</dbReference>
<feature type="chain" id="PRO_5027159307" description="Epidermal patterning factor-like protein" evidence="7">
    <location>
        <begin position="30"/>
        <end position="119"/>
    </location>
</feature>
<dbReference type="OMA" id="VEPSHGH"/>
<evidence type="ECO:0000256" key="2">
    <source>
        <dbReference type="ARBA" id="ARBA00008127"/>
    </source>
</evidence>
<dbReference type="PANTHER" id="PTHR33109:SF102">
    <property type="entry name" value="EPIDERMAL PATTERNING FACTOR-LIKE PROTEIN 1"/>
    <property type="match status" value="1"/>
</dbReference>
<dbReference type="GO" id="GO:0005576">
    <property type="term" value="C:extracellular region"/>
    <property type="evidence" value="ECO:0007669"/>
    <property type="project" value="UniProtKB-SubCell"/>
</dbReference>
<comment type="subcellular location">
    <subcellularLocation>
        <location evidence="1 7">Secreted</location>
    </subcellularLocation>
</comment>
<feature type="signal peptide" evidence="7">
    <location>
        <begin position="1"/>
        <end position="29"/>
    </location>
</feature>
<gene>
    <name evidence="8" type="ORF">B456_003G040500</name>
</gene>
<dbReference type="InterPro" id="IPR039455">
    <property type="entry name" value="EPFL"/>
</dbReference>
<keyword evidence="3 7" id="KW-0217">Developmental protein</keyword>
<evidence type="ECO:0000256" key="3">
    <source>
        <dbReference type="ARBA" id="ARBA00022473"/>
    </source>
</evidence>
<evidence type="ECO:0000256" key="7">
    <source>
        <dbReference type="RuleBase" id="RU367102"/>
    </source>
</evidence>
<dbReference type="PANTHER" id="PTHR33109">
    <property type="entry name" value="EPIDERMAL PATTERNING FACTOR-LIKE PROTEIN 4"/>
    <property type="match status" value="1"/>
</dbReference>
<evidence type="ECO:0000256" key="5">
    <source>
        <dbReference type="ARBA" id="ARBA00022729"/>
    </source>
</evidence>